<dbReference type="Proteomes" id="UP000824225">
    <property type="component" value="Unassembled WGS sequence"/>
</dbReference>
<evidence type="ECO:0000313" key="1">
    <source>
        <dbReference type="EMBL" id="HJA09436.1"/>
    </source>
</evidence>
<reference evidence="1" key="1">
    <citation type="journal article" date="2021" name="PeerJ">
        <title>Extensive microbial diversity within the chicken gut microbiome revealed by metagenomics and culture.</title>
        <authorList>
            <person name="Gilroy R."/>
            <person name="Ravi A."/>
            <person name="Getino M."/>
            <person name="Pursley I."/>
            <person name="Horton D.L."/>
            <person name="Alikhan N.F."/>
            <person name="Baker D."/>
            <person name="Gharbi K."/>
            <person name="Hall N."/>
            <person name="Watson M."/>
            <person name="Adriaenssens E.M."/>
            <person name="Foster-Nyarko E."/>
            <person name="Jarju S."/>
            <person name="Secka A."/>
            <person name="Antonio M."/>
            <person name="Oren A."/>
            <person name="Chaudhuri R.R."/>
            <person name="La Ragione R."/>
            <person name="Hildebrand F."/>
            <person name="Pallen M.J."/>
        </authorList>
    </citation>
    <scope>NUCLEOTIDE SEQUENCE</scope>
    <source>
        <strain evidence="1">CHK186-16707</strain>
    </source>
</reference>
<reference evidence="1" key="2">
    <citation type="submission" date="2021-04" db="EMBL/GenBank/DDBJ databases">
        <authorList>
            <person name="Gilroy R."/>
        </authorList>
    </citation>
    <scope>NUCLEOTIDE SEQUENCE</scope>
    <source>
        <strain evidence="1">CHK186-16707</strain>
    </source>
</reference>
<dbReference type="EMBL" id="DXAN01000032">
    <property type="protein sequence ID" value="HJA09436.1"/>
    <property type="molecule type" value="Genomic_DNA"/>
</dbReference>
<sequence length="175" mass="19570">MSRPALPDALLEAIRYEHWLRFYFLDVPEESDENTGIDNLTAVLRVPASACEASRRAEPHLFSLLEELQGRDISLNGARDAVFRHVALIAGADPADPAFGERLFQLVSDPDFRRGLDAFHAWVQDLANGETRMREENEEGAPSFAAWEAAFRTWEAEKAVRHVTSIGSFANKESA</sequence>
<protein>
    <submittedName>
        <fullName evidence="1">Uncharacterized protein</fullName>
    </submittedName>
</protein>
<name>A0A9D2KM57_9BACT</name>
<evidence type="ECO:0000313" key="2">
    <source>
        <dbReference type="Proteomes" id="UP000824225"/>
    </source>
</evidence>
<dbReference type="AlphaFoldDB" id="A0A9D2KM57"/>
<organism evidence="1 2">
    <name type="scientific">Candidatus Mailhella merdigallinarum</name>
    <dbReference type="NCBI Taxonomy" id="2838658"/>
    <lineage>
        <taxon>Bacteria</taxon>
        <taxon>Pseudomonadati</taxon>
        <taxon>Thermodesulfobacteriota</taxon>
        <taxon>Desulfovibrionia</taxon>
        <taxon>Desulfovibrionales</taxon>
        <taxon>Desulfovibrionaceae</taxon>
        <taxon>Mailhella</taxon>
    </lineage>
</organism>
<gene>
    <name evidence="1" type="ORF">H9962_09680</name>
</gene>
<proteinExistence type="predicted"/>
<accession>A0A9D2KM57</accession>
<comment type="caution">
    <text evidence="1">The sequence shown here is derived from an EMBL/GenBank/DDBJ whole genome shotgun (WGS) entry which is preliminary data.</text>
</comment>